<dbReference type="CDD" id="cd02440">
    <property type="entry name" value="AdoMet_MTases"/>
    <property type="match status" value="1"/>
</dbReference>
<dbReference type="InterPro" id="IPR050362">
    <property type="entry name" value="Cation-dep_OMT"/>
</dbReference>
<feature type="binding site" evidence="4">
    <location>
        <position position="158"/>
    </location>
    <ligand>
        <name>Mg(2+)</name>
        <dbReference type="ChEBI" id="CHEBI:18420"/>
    </ligand>
</feature>
<evidence type="ECO:0000256" key="4">
    <source>
        <dbReference type="HAMAP-Rule" id="MF_02217"/>
    </source>
</evidence>
<feature type="binding site" evidence="4">
    <location>
        <position position="131"/>
    </location>
    <ligand>
        <name>Mg(2+)</name>
        <dbReference type="ChEBI" id="CHEBI:18420"/>
    </ligand>
</feature>
<dbReference type="GO" id="GO:0030488">
    <property type="term" value="P:tRNA methylation"/>
    <property type="evidence" value="ECO:0007669"/>
    <property type="project" value="UniProtKB-UniRule"/>
</dbReference>
<feature type="binding site" evidence="4">
    <location>
        <position position="157"/>
    </location>
    <ligand>
        <name>Mg(2+)</name>
        <dbReference type="ChEBI" id="CHEBI:18420"/>
    </ligand>
</feature>
<evidence type="ECO:0000256" key="3">
    <source>
        <dbReference type="ARBA" id="ARBA00022691"/>
    </source>
</evidence>
<evidence type="ECO:0000313" key="6">
    <source>
        <dbReference type="Proteomes" id="UP000613512"/>
    </source>
</evidence>
<dbReference type="EC" id="2.1.1.-" evidence="4"/>
<dbReference type="PANTHER" id="PTHR10509">
    <property type="entry name" value="O-METHYLTRANSFERASE-RELATED"/>
    <property type="match status" value="1"/>
</dbReference>
<evidence type="ECO:0000256" key="2">
    <source>
        <dbReference type="ARBA" id="ARBA00022679"/>
    </source>
</evidence>
<dbReference type="PANTHER" id="PTHR10509:SF14">
    <property type="entry name" value="CAFFEOYL-COA O-METHYLTRANSFERASE 3-RELATED"/>
    <property type="match status" value="1"/>
</dbReference>
<dbReference type="GO" id="GO:0008171">
    <property type="term" value="F:O-methyltransferase activity"/>
    <property type="evidence" value="ECO:0007669"/>
    <property type="project" value="InterPro"/>
</dbReference>
<dbReference type="GO" id="GO:0016300">
    <property type="term" value="F:tRNA (uridine) methyltransferase activity"/>
    <property type="evidence" value="ECO:0007669"/>
    <property type="project" value="UniProtKB-UniRule"/>
</dbReference>
<dbReference type="AlphaFoldDB" id="A0A916W629"/>
<reference evidence="5" key="1">
    <citation type="journal article" date="2014" name="Int. J. Syst. Evol. Microbiol.">
        <title>Complete genome sequence of Corynebacterium casei LMG S-19264T (=DSM 44701T), isolated from a smear-ripened cheese.</title>
        <authorList>
            <consortium name="US DOE Joint Genome Institute (JGI-PGF)"/>
            <person name="Walter F."/>
            <person name="Albersmeier A."/>
            <person name="Kalinowski J."/>
            <person name="Ruckert C."/>
        </authorList>
    </citation>
    <scope>NUCLEOTIDE SEQUENCE</scope>
    <source>
        <strain evidence="5">CGMCC 1.12408</strain>
    </source>
</reference>
<keyword evidence="1 4" id="KW-0489">Methyltransferase</keyword>
<dbReference type="Pfam" id="PF01596">
    <property type="entry name" value="Methyltransf_3"/>
    <property type="match status" value="1"/>
</dbReference>
<accession>A0A916W629</accession>
<dbReference type="GO" id="GO:0008757">
    <property type="term" value="F:S-adenosylmethionine-dependent methyltransferase activity"/>
    <property type="evidence" value="ECO:0007669"/>
    <property type="project" value="TreeGrafter"/>
</dbReference>
<dbReference type="HAMAP" id="MF_02217">
    <property type="entry name" value="TrmR_methyltr"/>
    <property type="match status" value="1"/>
</dbReference>
<dbReference type="Proteomes" id="UP000613512">
    <property type="component" value="Unassembled WGS sequence"/>
</dbReference>
<dbReference type="InterPro" id="IPR002935">
    <property type="entry name" value="SAM_O-MeTrfase"/>
</dbReference>
<comment type="function">
    <text evidence="4">Catalyzes the methylation of 5-hydroxyuridine (ho5U) to form 5-methoxyuridine (mo5U) at position 34 in tRNAs.</text>
</comment>
<keyword evidence="4" id="KW-0819">tRNA processing</keyword>
<dbReference type="RefSeq" id="WP_188383716.1">
    <property type="nucleotide sequence ID" value="NZ_BMEY01000004.1"/>
</dbReference>
<feature type="binding site" evidence="4">
    <location>
        <position position="82"/>
    </location>
    <ligand>
        <name>S-adenosyl-L-methionine</name>
        <dbReference type="ChEBI" id="CHEBI:59789"/>
    </ligand>
</feature>
<proteinExistence type="inferred from homology"/>
<comment type="similarity">
    <text evidence="4">Belongs to the class I-like SAM-binding methyltransferase superfamily. Cation-dependent O-methyltransferase family.</text>
</comment>
<gene>
    <name evidence="4" type="primary">trmR</name>
    <name evidence="5" type="ORF">GCM10008025_11270</name>
</gene>
<dbReference type="SUPFAM" id="SSF53335">
    <property type="entry name" value="S-adenosyl-L-methionine-dependent methyltransferases"/>
    <property type="match status" value="1"/>
</dbReference>
<feature type="binding site" evidence="4">
    <location>
        <position position="35"/>
    </location>
    <ligand>
        <name>S-adenosyl-L-methionine</name>
        <dbReference type="ChEBI" id="CHEBI:59789"/>
    </ligand>
</feature>
<dbReference type="GO" id="GO:0000287">
    <property type="term" value="F:magnesium ion binding"/>
    <property type="evidence" value="ECO:0007669"/>
    <property type="project" value="UniProtKB-UniRule"/>
</dbReference>
<comment type="catalytic activity">
    <reaction evidence="4">
        <text>5-hydroxyuridine(34) in tRNA + S-adenosyl-L-methionine = 5-methoxyuridine(34) in tRNA + S-adenosyl-L-homocysteine + H(+)</text>
        <dbReference type="Rhea" id="RHEA:60524"/>
        <dbReference type="Rhea" id="RHEA-COMP:13381"/>
        <dbReference type="Rhea" id="RHEA-COMP:15591"/>
        <dbReference type="ChEBI" id="CHEBI:15378"/>
        <dbReference type="ChEBI" id="CHEBI:57856"/>
        <dbReference type="ChEBI" id="CHEBI:59789"/>
        <dbReference type="ChEBI" id="CHEBI:136877"/>
        <dbReference type="ChEBI" id="CHEBI:143860"/>
    </reaction>
</comment>
<feature type="binding site" evidence="4">
    <location>
        <position position="131"/>
    </location>
    <ligand>
        <name>S-adenosyl-L-methionine</name>
        <dbReference type="ChEBI" id="CHEBI:59789"/>
    </ligand>
</feature>
<evidence type="ECO:0000313" key="5">
    <source>
        <dbReference type="EMBL" id="GGA69066.1"/>
    </source>
</evidence>
<feature type="binding site" evidence="4">
    <location>
        <position position="65"/>
    </location>
    <ligand>
        <name>S-adenosyl-L-methionine</name>
        <dbReference type="ChEBI" id="CHEBI:59789"/>
    </ligand>
</feature>
<dbReference type="InterPro" id="IPR043675">
    <property type="entry name" value="TrmR_methyltr"/>
</dbReference>
<reference evidence="5" key="2">
    <citation type="submission" date="2020-09" db="EMBL/GenBank/DDBJ databases">
        <authorList>
            <person name="Sun Q."/>
            <person name="Zhou Y."/>
        </authorList>
    </citation>
    <scope>NUCLEOTIDE SEQUENCE</scope>
    <source>
        <strain evidence="5">CGMCC 1.12408</strain>
    </source>
</reference>
<organism evidence="5 6">
    <name type="scientific">Ornithinibacillus halotolerans</name>
    <dbReference type="NCBI Taxonomy" id="1274357"/>
    <lineage>
        <taxon>Bacteria</taxon>
        <taxon>Bacillati</taxon>
        <taxon>Bacillota</taxon>
        <taxon>Bacilli</taxon>
        <taxon>Bacillales</taxon>
        <taxon>Bacillaceae</taxon>
        <taxon>Ornithinibacillus</taxon>
    </lineage>
</organism>
<feature type="binding site" evidence="4">
    <location>
        <begin position="110"/>
        <end position="111"/>
    </location>
    <ligand>
        <name>S-adenosyl-L-methionine</name>
        <dbReference type="ChEBI" id="CHEBI:59789"/>
    </ligand>
</feature>
<keyword evidence="4" id="KW-0460">Magnesium</keyword>
<evidence type="ECO:0000256" key="1">
    <source>
        <dbReference type="ARBA" id="ARBA00022603"/>
    </source>
</evidence>
<dbReference type="PROSITE" id="PS51682">
    <property type="entry name" value="SAM_OMT_I"/>
    <property type="match status" value="1"/>
</dbReference>
<protein>
    <recommendedName>
        <fullName evidence="4">tRNA 5-hydroxyuridine methyltransferase</fullName>
        <ecNumber evidence="4">2.1.1.-</ecNumber>
    </recommendedName>
    <alternativeName>
        <fullName evidence="4">ho5U methyltransferase</fullName>
    </alternativeName>
</protein>
<comment type="caution">
    <text evidence="5">The sequence shown here is derived from an EMBL/GenBank/DDBJ whole genome shotgun (WGS) entry which is preliminary data.</text>
</comment>
<dbReference type="InterPro" id="IPR029063">
    <property type="entry name" value="SAM-dependent_MTases_sf"/>
</dbReference>
<keyword evidence="6" id="KW-1185">Reference proteome</keyword>
<comment type="subunit">
    <text evidence="4">Homodimer.</text>
</comment>
<sequence>MNELLNQYLNKHLPLSSNWVIELEKQAKIDRIPIMDPIGMNFLMQLIRLNKPKKILEVGAAIGYSALRMHEAYPESHITTIERDDVRYKQAVENISKQNKASNITIIHGDALEELEELANKKLTYNCIFIDAAKGQYKKFFELSIPLLEDNGFVVTDNVLFRGYVAEPEFDHPRYKKMVEKIRVFNEWLVNHPNFVTTILPIGDGVAISYKK</sequence>
<keyword evidence="4" id="KW-0479">Metal-binding</keyword>
<keyword evidence="2 4" id="KW-0808">Transferase</keyword>
<keyword evidence="3 4" id="KW-0949">S-adenosyl-L-methionine</keyword>
<dbReference type="EMBL" id="BMEY01000004">
    <property type="protein sequence ID" value="GGA69066.1"/>
    <property type="molecule type" value="Genomic_DNA"/>
</dbReference>
<dbReference type="Gene3D" id="3.40.50.150">
    <property type="entry name" value="Vaccinia Virus protein VP39"/>
    <property type="match status" value="1"/>
</dbReference>
<name>A0A916W629_9BACI</name>